<sequence length="128" mass="13370">MRKDSACTIIGAIAAAVIALGAATCANAQTSGSMPNDASAQGQSIAASPPRNRPDSELARDVRRALSRTPNVHSTAIHVQARHGIVTLTGWVPQRAQVQRAGSVARSVRGVRHVNNHLNVRTRGASGH</sequence>
<evidence type="ECO:0000259" key="3">
    <source>
        <dbReference type="PROSITE" id="PS50914"/>
    </source>
</evidence>
<feature type="chain" id="PRO_5007551045" evidence="2">
    <location>
        <begin position="29"/>
        <end position="128"/>
    </location>
</feature>
<feature type="signal peptide" evidence="2">
    <location>
        <begin position="1"/>
        <end position="28"/>
    </location>
</feature>
<evidence type="ECO:0000256" key="2">
    <source>
        <dbReference type="SAM" id="SignalP"/>
    </source>
</evidence>
<comment type="caution">
    <text evidence="4">The sequence shown here is derived from an EMBL/GenBank/DDBJ whole genome shotgun (WGS) entry which is preliminary data.</text>
</comment>
<reference evidence="4 5" key="1">
    <citation type="journal article" date="2015" name="Int. J. Syst. Evol. Microbiol.">
        <title>Burkholderia monticola sp. nov., isolated from mountain soil.</title>
        <authorList>
            <person name="Baek I."/>
            <person name="Seo B."/>
            <person name="Lee I."/>
            <person name="Yi H."/>
            <person name="Chun J."/>
        </authorList>
    </citation>
    <scope>NUCLEOTIDE SEQUENCE [LARGE SCALE GENOMIC DNA]</scope>
    <source>
        <strain evidence="4 5">JC2948</strain>
    </source>
</reference>
<feature type="compositionally biased region" description="Polar residues" evidence="1">
    <location>
        <begin position="29"/>
        <end position="46"/>
    </location>
</feature>
<dbReference type="AlphaFoldDB" id="A0A149PC67"/>
<feature type="domain" description="BON" evidence="3">
    <location>
        <begin position="54"/>
        <end position="122"/>
    </location>
</feature>
<protein>
    <submittedName>
        <fullName evidence="4">Transporter</fullName>
    </submittedName>
</protein>
<feature type="region of interest" description="Disordered" evidence="1">
    <location>
        <begin position="29"/>
        <end position="59"/>
    </location>
</feature>
<dbReference type="Gene3D" id="3.30.1340.30">
    <property type="match status" value="1"/>
</dbReference>
<dbReference type="PROSITE" id="PS50914">
    <property type="entry name" value="BON"/>
    <property type="match status" value="1"/>
</dbReference>
<organism evidence="4 5">
    <name type="scientific">Paraburkholderia monticola</name>
    <dbReference type="NCBI Taxonomy" id="1399968"/>
    <lineage>
        <taxon>Bacteria</taxon>
        <taxon>Pseudomonadati</taxon>
        <taxon>Pseudomonadota</taxon>
        <taxon>Betaproteobacteria</taxon>
        <taxon>Burkholderiales</taxon>
        <taxon>Burkholderiaceae</taxon>
        <taxon>Paraburkholderia</taxon>
    </lineage>
</organism>
<keyword evidence="2" id="KW-0732">Signal</keyword>
<evidence type="ECO:0000313" key="4">
    <source>
        <dbReference type="EMBL" id="KXU82606.1"/>
    </source>
</evidence>
<keyword evidence="5" id="KW-1185">Reference proteome</keyword>
<dbReference type="Pfam" id="PF04972">
    <property type="entry name" value="BON"/>
    <property type="match status" value="1"/>
</dbReference>
<dbReference type="InterPro" id="IPR007055">
    <property type="entry name" value="BON_dom"/>
</dbReference>
<dbReference type="PANTHER" id="PTHR34606:SF15">
    <property type="entry name" value="BON DOMAIN-CONTAINING PROTEIN"/>
    <property type="match status" value="1"/>
</dbReference>
<dbReference type="STRING" id="1399968.CI15_34405"/>
<name>A0A149PC67_9BURK</name>
<dbReference type="OrthoDB" id="5419235at2"/>
<dbReference type="InterPro" id="IPR051686">
    <property type="entry name" value="Lipoprotein_DolP"/>
</dbReference>
<dbReference type="EMBL" id="LRBG01000039">
    <property type="protein sequence ID" value="KXU82606.1"/>
    <property type="molecule type" value="Genomic_DNA"/>
</dbReference>
<dbReference type="Proteomes" id="UP000075613">
    <property type="component" value="Unassembled WGS sequence"/>
</dbReference>
<proteinExistence type="predicted"/>
<evidence type="ECO:0000256" key="1">
    <source>
        <dbReference type="SAM" id="MobiDB-lite"/>
    </source>
</evidence>
<gene>
    <name evidence="4" type="ORF">CI15_34405</name>
</gene>
<dbReference type="PANTHER" id="PTHR34606">
    <property type="entry name" value="BON DOMAIN-CONTAINING PROTEIN"/>
    <property type="match status" value="1"/>
</dbReference>
<evidence type="ECO:0000313" key="5">
    <source>
        <dbReference type="Proteomes" id="UP000075613"/>
    </source>
</evidence>
<accession>A0A149PC67</accession>